<dbReference type="Proteomes" id="UP001298681">
    <property type="component" value="Unassembled WGS sequence"/>
</dbReference>
<dbReference type="RefSeq" id="WP_087234719.1">
    <property type="nucleotide sequence ID" value="NZ_JAKNHQ010000011.1"/>
</dbReference>
<proteinExistence type="predicted"/>
<feature type="transmembrane region" description="Helical" evidence="1">
    <location>
        <begin position="66"/>
        <end position="85"/>
    </location>
</feature>
<keyword evidence="1" id="KW-0812">Transmembrane</keyword>
<evidence type="ECO:0008006" key="4">
    <source>
        <dbReference type="Google" id="ProtNLM"/>
    </source>
</evidence>
<feature type="transmembrane region" description="Helical" evidence="1">
    <location>
        <begin position="40"/>
        <end position="60"/>
    </location>
</feature>
<reference evidence="2 3" key="1">
    <citation type="submission" date="2022-01" db="EMBL/GenBank/DDBJ databases">
        <title>Collection of gut derived symbiotic bacterial strains cultured from healthy donors.</title>
        <authorList>
            <person name="Lin H."/>
            <person name="Kohout C."/>
            <person name="Waligurski E."/>
            <person name="Pamer E.G."/>
        </authorList>
    </citation>
    <scope>NUCLEOTIDE SEQUENCE [LARGE SCALE GENOMIC DNA]</scope>
    <source>
        <strain evidence="2 3">DFI.7.58</strain>
    </source>
</reference>
<name>A0ABS9MJX7_9FIRM</name>
<dbReference type="EMBL" id="JAKNHQ010000011">
    <property type="protein sequence ID" value="MCG4611119.1"/>
    <property type="molecule type" value="Genomic_DNA"/>
</dbReference>
<keyword evidence="1" id="KW-0472">Membrane</keyword>
<gene>
    <name evidence="2" type="ORF">L0P57_09275</name>
</gene>
<organism evidence="2 3">
    <name type="scientific">Anaeromassilibacillus senegalensis</name>
    <dbReference type="NCBI Taxonomy" id="1673717"/>
    <lineage>
        <taxon>Bacteria</taxon>
        <taxon>Bacillati</taxon>
        <taxon>Bacillota</taxon>
        <taxon>Clostridia</taxon>
        <taxon>Eubacteriales</taxon>
        <taxon>Acutalibacteraceae</taxon>
        <taxon>Anaeromassilibacillus</taxon>
    </lineage>
</organism>
<feature type="transmembrane region" description="Helical" evidence="1">
    <location>
        <begin position="6"/>
        <end position="28"/>
    </location>
</feature>
<accession>A0ABS9MJX7</accession>
<sequence length="97" mass="10289">MDMNSFLSWGTLGTFAGATACTGLFTQLLKSIIKKVPTQWLSFLIALVLLAVTTAATGGWMQPWTVWALVPLNALLVSLASNGAVDAMRAMKGNKTS</sequence>
<keyword evidence="3" id="KW-1185">Reference proteome</keyword>
<evidence type="ECO:0000313" key="3">
    <source>
        <dbReference type="Proteomes" id="UP001298681"/>
    </source>
</evidence>
<comment type="caution">
    <text evidence="2">The sequence shown here is derived from an EMBL/GenBank/DDBJ whole genome shotgun (WGS) entry which is preliminary data.</text>
</comment>
<protein>
    <recommendedName>
        <fullName evidence="4">Holin</fullName>
    </recommendedName>
</protein>
<evidence type="ECO:0000256" key="1">
    <source>
        <dbReference type="SAM" id="Phobius"/>
    </source>
</evidence>
<keyword evidence="1" id="KW-1133">Transmembrane helix</keyword>
<evidence type="ECO:0000313" key="2">
    <source>
        <dbReference type="EMBL" id="MCG4611119.1"/>
    </source>
</evidence>